<evidence type="ECO:0000256" key="1">
    <source>
        <dbReference type="SAM" id="Phobius"/>
    </source>
</evidence>
<evidence type="ECO:0000313" key="2">
    <source>
        <dbReference type="EMBL" id="SDP87338.1"/>
    </source>
</evidence>
<keyword evidence="1" id="KW-0812">Transmembrane</keyword>
<proteinExistence type="predicted"/>
<gene>
    <name evidence="2" type="ORF">SAMN05192558_11911</name>
</gene>
<sequence length="294" mass="31647">MERLRTLVDGPAPTPKTTLDTVIRRGRRRVWARQAGTGLGVLALVGVVGAGALVLRPAAPDQIMPADTPTTVDWPRIDARTDVRPEPFQPAMSAPVPPGRALVDAPSCYQNIPDGRMMTRPGVVDSSPELRQAFVESAQVLAPPAKVGELTQNPGPNNLGYYRYEVDVTDSHGTGSVSIRTGTFTGDPVTAADERAFELSNCDPPQRKVLPDGTVLQLYSVRASEPFQSLTRSVFVFRPGGKLYEVAMHNFGSPDFAPNPVQPEHPSRVRAGRDTLPLTEVQLAGIAERIAQVG</sequence>
<dbReference type="AlphaFoldDB" id="A0A1H0W9M9"/>
<dbReference type="STRING" id="504798.SAMN05421871_11595"/>
<dbReference type="RefSeq" id="WP_091383640.1">
    <property type="nucleotide sequence ID" value="NZ_FNDV01000015.1"/>
</dbReference>
<protein>
    <submittedName>
        <fullName evidence="2">Uncharacterized protein</fullName>
    </submittedName>
</protein>
<dbReference type="EMBL" id="FNJB01000019">
    <property type="protein sequence ID" value="SDP87338.1"/>
    <property type="molecule type" value="Genomic_DNA"/>
</dbReference>
<evidence type="ECO:0000313" key="3">
    <source>
        <dbReference type="Proteomes" id="UP000199651"/>
    </source>
</evidence>
<accession>A0A1H0W9M9</accession>
<keyword evidence="1" id="KW-0472">Membrane</keyword>
<keyword evidence="1" id="KW-1133">Transmembrane helix</keyword>
<dbReference type="Proteomes" id="UP000199651">
    <property type="component" value="Unassembled WGS sequence"/>
</dbReference>
<feature type="transmembrane region" description="Helical" evidence="1">
    <location>
        <begin position="35"/>
        <end position="55"/>
    </location>
</feature>
<organism evidence="2 3">
    <name type="scientific">Actinokineospora alba</name>
    <dbReference type="NCBI Taxonomy" id="504798"/>
    <lineage>
        <taxon>Bacteria</taxon>
        <taxon>Bacillati</taxon>
        <taxon>Actinomycetota</taxon>
        <taxon>Actinomycetes</taxon>
        <taxon>Pseudonocardiales</taxon>
        <taxon>Pseudonocardiaceae</taxon>
        <taxon>Actinokineospora</taxon>
    </lineage>
</organism>
<reference evidence="3" key="1">
    <citation type="submission" date="2016-10" db="EMBL/GenBank/DDBJ databases">
        <authorList>
            <person name="Varghese N."/>
            <person name="Submissions S."/>
        </authorList>
    </citation>
    <scope>NUCLEOTIDE SEQUENCE [LARGE SCALE GENOMIC DNA]</scope>
    <source>
        <strain evidence="3">IBRC-M 10655</strain>
    </source>
</reference>
<keyword evidence="3" id="KW-1185">Reference proteome</keyword>
<dbReference type="OrthoDB" id="3695687at2"/>
<name>A0A1H0W9M9_9PSEU</name>